<keyword evidence="2" id="KW-0328">Glycosyltransferase</keyword>
<organism evidence="5 6">
    <name type="scientific">Mesorhizobium hungaricum</name>
    <dbReference type="NCBI Taxonomy" id="1566387"/>
    <lineage>
        <taxon>Bacteria</taxon>
        <taxon>Pseudomonadati</taxon>
        <taxon>Pseudomonadota</taxon>
        <taxon>Alphaproteobacteria</taxon>
        <taxon>Hyphomicrobiales</taxon>
        <taxon>Phyllobacteriaceae</taxon>
        <taxon>Mesorhizobium</taxon>
    </lineage>
</organism>
<reference evidence="5 6" key="1">
    <citation type="submission" date="2016-08" db="EMBL/GenBank/DDBJ databases">
        <title>Whole genome sequence of Mesorhizobium sp. strain UASWS1009 isolated from industrial sewage.</title>
        <authorList>
            <person name="Crovadore J."/>
            <person name="Calmin G."/>
            <person name="Chablais R."/>
            <person name="Cochard B."/>
            <person name="Lefort F."/>
        </authorList>
    </citation>
    <scope>NUCLEOTIDE SEQUENCE [LARGE SCALE GENOMIC DNA]</scope>
    <source>
        <strain evidence="5 6">UASWS1009</strain>
    </source>
</reference>
<dbReference type="Proteomes" id="UP000094412">
    <property type="component" value="Unassembled WGS sequence"/>
</dbReference>
<dbReference type="SUPFAM" id="SSF53448">
    <property type="entry name" value="Nucleotide-diphospho-sugar transferases"/>
    <property type="match status" value="1"/>
</dbReference>
<keyword evidence="6" id="KW-1185">Reference proteome</keyword>
<protein>
    <submittedName>
        <fullName evidence="5">Glycosyltransferase</fullName>
    </submittedName>
</protein>
<evidence type="ECO:0000256" key="2">
    <source>
        <dbReference type="ARBA" id="ARBA00022676"/>
    </source>
</evidence>
<dbReference type="EMBL" id="MDEO01000031">
    <property type="protein sequence ID" value="OCX18845.1"/>
    <property type="molecule type" value="Genomic_DNA"/>
</dbReference>
<accession>A0A1C2DW12</accession>
<evidence type="ECO:0000313" key="5">
    <source>
        <dbReference type="EMBL" id="OCX18845.1"/>
    </source>
</evidence>
<evidence type="ECO:0000259" key="4">
    <source>
        <dbReference type="Pfam" id="PF00535"/>
    </source>
</evidence>
<dbReference type="STRING" id="1566387.QV13_11495"/>
<dbReference type="PANTHER" id="PTHR43179:SF12">
    <property type="entry name" value="GALACTOFURANOSYLTRANSFERASE GLFT2"/>
    <property type="match status" value="1"/>
</dbReference>
<evidence type="ECO:0000256" key="1">
    <source>
        <dbReference type="ARBA" id="ARBA00006739"/>
    </source>
</evidence>
<sequence length="307" mass="33579">MSSHPRLSIVIPHLNEPDSLQRCLAALNAQRNPNIPFEIIVVDNGSRIPPRAACAAVPGVRLERESIPGPGPARNRGAAVANADLLAFIDADCVAAPGWVQSIVAFMDSQPDIAFLGGDIGILPTRPERLTAIEAYECVFSYRAKLYVERYGFAATGNMAVRADVFRAVGPFGGIATMEDTEWGQRASGRGLRIAYLPEAKVLTPSCKSFAELKRRWDRHISHEFGKVGRHPARVLSWLAESTLVAASPPIGLVSILRSNRVAGLRERCLAFACLTRVRLYRARRMLSLAFHNNTAVVVGSWNREKS</sequence>
<proteinExistence type="inferred from homology"/>
<dbReference type="RefSeq" id="WP_036254123.1">
    <property type="nucleotide sequence ID" value="NZ_MDEO01000031.1"/>
</dbReference>
<comment type="similarity">
    <text evidence="1">Belongs to the glycosyltransferase 2 family.</text>
</comment>
<dbReference type="OrthoDB" id="6653642at2"/>
<dbReference type="Pfam" id="PF00535">
    <property type="entry name" value="Glycos_transf_2"/>
    <property type="match status" value="1"/>
</dbReference>
<name>A0A1C2DW12_9HYPH</name>
<gene>
    <name evidence="5" type="ORF">QV13_11495</name>
</gene>
<dbReference type="InterPro" id="IPR001173">
    <property type="entry name" value="Glyco_trans_2-like"/>
</dbReference>
<dbReference type="GO" id="GO:0016757">
    <property type="term" value="F:glycosyltransferase activity"/>
    <property type="evidence" value="ECO:0007669"/>
    <property type="project" value="UniProtKB-KW"/>
</dbReference>
<dbReference type="PANTHER" id="PTHR43179">
    <property type="entry name" value="RHAMNOSYLTRANSFERASE WBBL"/>
    <property type="match status" value="1"/>
</dbReference>
<dbReference type="InterPro" id="IPR029044">
    <property type="entry name" value="Nucleotide-diphossugar_trans"/>
</dbReference>
<comment type="caution">
    <text evidence="5">The sequence shown here is derived from an EMBL/GenBank/DDBJ whole genome shotgun (WGS) entry which is preliminary data.</text>
</comment>
<keyword evidence="3 5" id="KW-0808">Transferase</keyword>
<dbReference type="Gene3D" id="3.90.550.10">
    <property type="entry name" value="Spore Coat Polysaccharide Biosynthesis Protein SpsA, Chain A"/>
    <property type="match status" value="1"/>
</dbReference>
<evidence type="ECO:0000313" key="6">
    <source>
        <dbReference type="Proteomes" id="UP000094412"/>
    </source>
</evidence>
<evidence type="ECO:0000256" key="3">
    <source>
        <dbReference type="ARBA" id="ARBA00022679"/>
    </source>
</evidence>
<dbReference type="CDD" id="cd00761">
    <property type="entry name" value="Glyco_tranf_GTA_type"/>
    <property type="match status" value="1"/>
</dbReference>
<feature type="domain" description="Glycosyltransferase 2-like" evidence="4">
    <location>
        <begin position="8"/>
        <end position="168"/>
    </location>
</feature>
<dbReference type="AlphaFoldDB" id="A0A1C2DW12"/>